<evidence type="ECO:0000256" key="1">
    <source>
        <dbReference type="SAM" id="Coils"/>
    </source>
</evidence>
<feature type="coiled-coil region" evidence="1">
    <location>
        <begin position="251"/>
        <end position="285"/>
    </location>
</feature>
<organism evidence="2 3">
    <name type="scientific">Lepeophtheirus salmonis</name>
    <name type="common">Salmon louse</name>
    <name type="synonym">Caligus salmonis</name>
    <dbReference type="NCBI Taxonomy" id="72036"/>
    <lineage>
        <taxon>Eukaryota</taxon>
        <taxon>Metazoa</taxon>
        <taxon>Ecdysozoa</taxon>
        <taxon>Arthropoda</taxon>
        <taxon>Crustacea</taxon>
        <taxon>Multicrustacea</taxon>
        <taxon>Hexanauplia</taxon>
        <taxon>Copepoda</taxon>
        <taxon>Siphonostomatoida</taxon>
        <taxon>Caligidae</taxon>
        <taxon>Lepeophtheirus</taxon>
    </lineage>
</organism>
<gene>
    <name evidence="2" type="ORF">LSAA_12335</name>
</gene>
<dbReference type="GO" id="GO:0032051">
    <property type="term" value="F:clathrin light chain binding"/>
    <property type="evidence" value="ECO:0007669"/>
    <property type="project" value="TreeGrafter"/>
</dbReference>
<protein>
    <submittedName>
        <fullName evidence="2">HIP1</fullName>
    </submittedName>
</protein>
<dbReference type="InterPro" id="IPR030224">
    <property type="entry name" value="Sla2_fam"/>
</dbReference>
<evidence type="ECO:0000313" key="2">
    <source>
        <dbReference type="EMBL" id="CAF2967132.1"/>
    </source>
</evidence>
<name>A0A7R8CY46_LEPSM</name>
<dbReference type="GO" id="GO:0035615">
    <property type="term" value="F:clathrin adaptor activity"/>
    <property type="evidence" value="ECO:0007669"/>
    <property type="project" value="TreeGrafter"/>
</dbReference>
<evidence type="ECO:0000313" key="3">
    <source>
        <dbReference type="Proteomes" id="UP000675881"/>
    </source>
</evidence>
<dbReference type="GO" id="GO:0030864">
    <property type="term" value="C:cortical actin cytoskeleton"/>
    <property type="evidence" value="ECO:0007669"/>
    <property type="project" value="TreeGrafter"/>
</dbReference>
<dbReference type="SUPFAM" id="SSF48464">
    <property type="entry name" value="ENTH/VHS domain"/>
    <property type="match status" value="1"/>
</dbReference>
<keyword evidence="3" id="KW-1185">Reference proteome</keyword>
<dbReference type="OrthoDB" id="8178130at2759"/>
<dbReference type="PANTHER" id="PTHR10407:SF15">
    <property type="entry name" value="HUNTINGTIN INTERACTING PROTEIN 1"/>
    <property type="match status" value="1"/>
</dbReference>
<feature type="coiled-coil region" evidence="1">
    <location>
        <begin position="325"/>
        <end position="359"/>
    </location>
</feature>
<dbReference type="Proteomes" id="UP000675881">
    <property type="component" value="Chromosome 6"/>
</dbReference>
<dbReference type="InterPro" id="IPR008942">
    <property type="entry name" value="ENTH_VHS"/>
</dbReference>
<dbReference type="GO" id="GO:0006897">
    <property type="term" value="P:endocytosis"/>
    <property type="evidence" value="ECO:0007669"/>
    <property type="project" value="InterPro"/>
</dbReference>
<reference evidence="2" key="1">
    <citation type="submission" date="2021-02" db="EMBL/GenBank/DDBJ databases">
        <authorList>
            <person name="Bekaert M."/>
        </authorList>
    </citation>
    <scope>NUCLEOTIDE SEQUENCE</scope>
    <source>
        <strain evidence="2">IoA-00</strain>
    </source>
</reference>
<dbReference type="PANTHER" id="PTHR10407">
    <property type="entry name" value="HUNTINGTIN INTERACTING PROTEIN 1"/>
    <property type="match status" value="1"/>
</dbReference>
<dbReference type="GO" id="GO:0030136">
    <property type="term" value="C:clathrin-coated vesicle"/>
    <property type="evidence" value="ECO:0007669"/>
    <property type="project" value="TreeGrafter"/>
</dbReference>
<dbReference type="EMBL" id="HG994585">
    <property type="protein sequence ID" value="CAF2967132.1"/>
    <property type="molecule type" value="Genomic_DNA"/>
</dbReference>
<proteinExistence type="predicted"/>
<keyword evidence="1" id="KW-0175">Coiled coil</keyword>
<dbReference type="GO" id="GO:0080025">
    <property type="term" value="F:phosphatidylinositol-3,5-bisphosphate binding"/>
    <property type="evidence" value="ECO:0007669"/>
    <property type="project" value="TreeGrafter"/>
</dbReference>
<dbReference type="GO" id="GO:0048268">
    <property type="term" value="P:clathrin coat assembly"/>
    <property type="evidence" value="ECO:0007669"/>
    <property type="project" value="TreeGrafter"/>
</dbReference>
<dbReference type="GO" id="GO:0043325">
    <property type="term" value="F:phosphatidylinositol-3,4-bisphosphate binding"/>
    <property type="evidence" value="ECO:0007669"/>
    <property type="project" value="TreeGrafter"/>
</dbReference>
<dbReference type="AlphaFoldDB" id="A0A7R8CY46"/>
<dbReference type="InterPro" id="IPR013809">
    <property type="entry name" value="ENTH"/>
</dbReference>
<dbReference type="Gene3D" id="1.25.40.90">
    <property type="match status" value="1"/>
</dbReference>
<dbReference type="PROSITE" id="PS50942">
    <property type="entry name" value="ENTH"/>
    <property type="match status" value="1"/>
</dbReference>
<dbReference type="Pfam" id="PF07651">
    <property type="entry name" value="ANTH"/>
    <property type="match status" value="1"/>
</dbReference>
<dbReference type="GO" id="GO:0007015">
    <property type="term" value="P:actin filament organization"/>
    <property type="evidence" value="ECO:0007669"/>
    <property type="project" value="TreeGrafter"/>
</dbReference>
<dbReference type="InterPro" id="IPR011417">
    <property type="entry name" value="ANTH_dom"/>
</dbReference>
<dbReference type="GO" id="GO:0051015">
    <property type="term" value="F:actin filament binding"/>
    <property type="evidence" value="ECO:0007669"/>
    <property type="project" value="TreeGrafter"/>
</dbReference>
<accession>A0A7R8CY46</accession>
<sequence>MASNSRIQQHLSNLIPSSNTTTLDQEMDEFKKEQTNAMLKSLNSNESPIKEKHLRTLLIGSFRLKNSESFWVTLRDVVPLHGNELVVWKIPILTHRLFFDGHPNYTKSSISQKKWLIDLGNTWRHIGTGYGTLIHNYCELLTKKIDLHTGHSNIIPSGNFMVKNDSQALGNDFYIYEVCVDLFDYQDKLLNFINSVLETFDALKSNSFIKKLPPDSLEGHVLSEYKQLALIDHPNQIKQEELKLFVILEELDRQSSRCHTLECALKEKEEENSFLKAEITRSEETITNQKSDFITSFEKYRNKQEEEKELIKKQFSESAKIDNKVEESNSKLMKLKEMYQKLRKEHIELLRNNAELQKSMSKNQDMSKQDVEKMRSKIYDFLRDSSLRKIISDNFEEEDDITSPLEECFKSFKDKDNLEVAIQKLTGEREALKELSDELMISRDSMKVQLDSNNDFVNRFKDKLLCIVERPEWSVQNCVDEIQHSKGPKILDYMIRSRFHRG</sequence>
<dbReference type="SMART" id="SM00273">
    <property type="entry name" value="ENTH"/>
    <property type="match status" value="1"/>
</dbReference>